<evidence type="ECO:0000313" key="2">
    <source>
        <dbReference type="Proteomes" id="UP000631535"/>
    </source>
</evidence>
<evidence type="ECO:0000313" key="1">
    <source>
        <dbReference type="EMBL" id="GGO58380.1"/>
    </source>
</evidence>
<gene>
    <name evidence="1" type="ORF">GCM10012287_56410</name>
</gene>
<sequence length="464" mass="51062">MLSIVVRLRSGRYDADGDRPGEAEWPPAPSRVFCALTASAVQAPDWEALRWLEAAGVPEVWDPGEALRGQAESYVVTNQPSPKGGSQTWPGRTNGLRRRGFATPPADRFAIVWPQADVDDVTLKALHRMALRVPYVGRSTSLAEVSVGVESPESPPSGWRVWRPVEQRERGETALAVPYAGYTAALESAYQRGDRAWEVARTHHYTLRPVQSSEPDEPMLRGPYSDLLVWGLAKPTTRIGSEQTVQLAQALRRAVLARTADPIPAQVSGHGADGRPHVSFVVLPHVGREHADGRVMGLGLAVPNDLPPAEWQALARGVMAPPLTSLTVRRNWPVLRLTQETGREWSLQAERWTAGPHGARRWVTATPLIADGRLRRGRTSEELVRRSLAKAGYPEPDEVETSTGPLLEGSPWRPAAGTLPENARGFPMLHARVTFHRPLLGPLFAGKMRYLGLGLFVPQRKEKR</sequence>
<proteinExistence type="predicted"/>
<dbReference type="NCBIfam" id="TIGR02165">
    <property type="entry name" value="cas5_6_GSU0054"/>
    <property type="match status" value="1"/>
</dbReference>
<dbReference type="Pfam" id="PF09609">
    <property type="entry name" value="Cas_GSU0054"/>
    <property type="match status" value="1"/>
</dbReference>
<dbReference type="EMBL" id="BMMP01000030">
    <property type="protein sequence ID" value="GGO58380.1"/>
    <property type="molecule type" value="Genomic_DNA"/>
</dbReference>
<protein>
    <recommendedName>
        <fullName evidence="3">CRISPR-associated protein Csb2</fullName>
    </recommendedName>
</protein>
<keyword evidence="2" id="KW-1185">Reference proteome</keyword>
<name>A0ABQ2MUP8_9ACTN</name>
<comment type="caution">
    <text evidence="1">The sequence shown here is derived from an EMBL/GenBank/DDBJ whole genome shotgun (WGS) entry which is preliminary data.</text>
</comment>
<reference evidence="2" key="1">
    <citation type="journal article" date="2019" name="Int. J. Syst. Evol. Microbiol.">
        <title>The Global Catalogue of Microorganisms (GCM) 10K type strain sequencing project: providing services to taxonomists for standard genome sequencing and annotation.</title>
        <authorList>
            <consortium name="The Broad Institute Genomics Platform"/>
            <consortium name="The Broad Institute Genome Sequencing Center for Infectious Disease"/>
            <person name="Wu L."/>
            <person name="Ma J."/>
        </authorList>
    </citation>
    <scope>NUCLEOTIDE SEQUENCE [LARGE SCALE GENOMIC DNA]</scope>
    <source>
        <strain evidence="2">CGMCC 4.7178</strain>
    </source>
</reference>
<accession>A0ABQ2MUP8</accession>
<evidence type="ECO:0008006" key="3">
    <source>
        <dbReference type="Google" id="ProtNLM"/>
    </source>
</evidence>
<dbReference type="RefSeq" id="WP_189040042.1">
    <property type="nucleotide sequence ID" value="NZ_BMMP01000030.1"/>
</dbReference>
<dbReference type="InterPro" id="IPR019089">
    <property type="entry name" value="Cas_GSU0054"/>
</dbReference>
<organism evidence="1 2">
    <name type="scientific">Streptomyces daqingensis</name>
    <dbReference type="NCBI Taxonomy" id="1472640"/>
    <lineage>
        <taxon>Bacteria</taxon>
        <taxon>Bacillati</taxon>
        <taxon>Actinomycetota</taxon>
        <taxon>Actinomycetes</taxon>
        <taxon>Kitasatosporales</taxon>
        <taxon>Streptomycetaceae</taxon>
        <taxon>Streptomyces</taxon>
    </lineage>
</organism>
<dbReference type="Proteomes" id="UP000631535">
    <property type="component" value="Unassembled WGS sequence"/>
</dbReference>